<dbReference type="Proteomes" id="UP000639772">
    <property type="component" value="Unassembled WGS sequence"/>
</dbReference>
<reference evidence="2 3" key="1">
    <citation type="journal article" date="2020" name="Nat. Food">
        <title>A phased Vanilla planifolia genome enables genetic improvement of flavour and production.</title>
        <authorList>
            <person name="Hasing T."/>
            <person name="Tang H."/>
            <person name="Brym M."/>
            <person name="Khazi F."/>
            <person name="Huang T."/>
            <person name="Chambers A.H."/>
        </authorList>
    </citation>
    <scope>NUCLEOTIDE SEQUENCE [LARGE SCALE GENOMIC DNA]</scope>
    <source>
        <tissue evidence="2">Leaf</tissue>
    </source>
</reference>
<evidence type="ECO:0000313" key="2">
    <source>
        <dbReference type="EMBL" id="KAG0472335.1"/>
    </source>
</evidence>
<dbReference type="Gene3D" id="6.10.140.420">
    <property type="match status" value="1"/>
</dbReference>
<comment type="caution">
    <text evidence="2">The sequence shown here is derived from an EMBL/GenBank/DDBJ whole genome shotgun (WGS) entry which is preliminary data.</text>
</comment>
<sequence length="190" mass="21008">MGRSAAMKELLGLLLRNLKGAAGIMEAEKQRSYERDDELRYGQSHLIDILETMMDGMLTMHKVGMLILLQRLRTLLNGIGMAKGLEADPILPASKWSRDDDDGSDGEDKKGSHGLGLGYSSSGSENVGPERADAEVATDADVFSHPDISMSEEYRQKLRRLEVAVMEYRESLEERASKLGGHREEGCKLP</sequence>
<feature type="region of interest" description="Disordered" evidence="1">
    <location>
        <begin position="92"/>
        <end position="140"/>
    </location>
</feature>
<gene>
    <name evidence="2" type="ORF">HPP92_016881</name>
</gene>
<accession>A0A835QL03</accession>
<evidence type="ECO:0000313" key="3">
    <source>
        <dbReference type="Proteomes" id="UP000639772"/>
    </source>
</evidence>
<organism evidence="2 3">
    <name type="scientific">Vanilla planifolia</name>
    <name type="common">Vanilla</name>
    <dbReference type="NCBI Taxonomy" id="51239"/>
    <lineage>
        <taxon>Eukaryota</taxon>
        <taxon>Viridiplantae</taxon>
        <taxon>Streptophyta</taxon>
        <taxon>Embryophyta</taxon>
        <taxon>Tracheophyta</taxon>
        <taxon>Spermatophyta</taxon>
        <taxon>Magnoliopsida</taxon>
        <taxon>Liliopsida</taxon>
        <taxon>Asparagales</taxon>
        <taxon>Orchidaceae</taxon>
        <taxon>Vanilloideae</taxon>
        <taxon>Vanilleae</taxon>
        <taxon>Vanilla</taxon>
    </lineage>
</organism>
<dbReference type="AlphaFoldDB" id="A0A835QL03"/>
<dbReference type="EMBL" id="JADCNM010000008">
    <property type="protein sequence ID" value="KAG0472335.1"/>
    <property type="molecule type" value="Genomic_DNA"/>
</dbReference>
<protein>
    <submittedName>
        <fullName evidence="2">Uncharacterized protein</fullName>
    </submittedName>
</protein>
<proteinExistence type="predicted"/>
<dbReference type="OrthoDB" id="1818712at2759"/>
<name>A0A835QL03_VANPL</name>
<evidence type="ECO:0000256" key="1">
    <source>
        <dbReference type="SAM" id="MobiDB-lite"/>
    </source>
</evidence>